<evidence type="ECO:0000313" key="3">
    <source>
        <dbReference type="Proteomes" id="UP000788153"/>
    </source>
</evidence>
<dbReference type="NCBIfam" id="NF008712">
    <property type="entry name" value="PRK11715.1-1"/>
    <property type="match status" value="1"/>
</dbReference>
<feature type="transmembrane region" description="Helical" evidence="1">
    <location>
        <begin position="325"/>
        <end position="346"/>
    </location>
</feature>
<keyword evidence="1" id="KW-0472">Membrane</keyword>
<evidence type="ECO:0000256" key="1">
    <source>
        <dbReference type="SAM" id="Phobius"/>
    </source>
</evidence>
<dbReference type="RefSeq" id="WP_140046497.1">
    <property type="nucleotide sequence ID" value="NZ_VDYR01000001.1"/>
</dbReference>
<feature type="transmembrane region" description="Helical" evidence="1">
    <location>
        <begin position="353"/>
        <end position="371"/>
    </location>
</feature>
<dbReference type="PIRSF" id="PIRSF004548">
    <property type="entry name" value="CreD"/>
    <property type="match status" value="1"/>
</dbReference>
<feature type="transmembrane region" description="Helical" evidence="1">
    <location>
        <begin position="12"/>
        <end position="35"/>
    </location>
</feature>
<gene>
    <name evidence="2" type="ORF">FHT01_001649</name>
</gene>
<proteinExistence type="predicted"/>
<evidence type="ECO:0000313" key="2">
    <source>
        <dbReference type="EMBL" id="NIJ24107.1"/>
    </source>
</evidence>
<feature type="transmembrane region" description="Helical" evidence="1">
    <location>
        <begin position="428"/>
        <end position="447"/>
    </location>
</feature>
<comment type="caution">
    <text evidence="2">The sequence shown here is derived from an EMBL/GenBank/DDBJ whole genome shotgun (WGS) entry which is preliminary data.</text>
</comment>
<feature type="transmembrane region" description="Helical" evidence="1">
    <location>
        <begin position="405"/>
        <end position="422"/>
    </location>
</feature>
<organism evidence="2 3">
    <name type="scientific">Sphingomonas japonica</name>
    <dbReference type="NCBI Taxonomy" id="511662"/>
    <lineage>
        <taxon>Bacteria</taxon>
        <taxon>Pseudomonadati</taxon>
        <taxon>Pseudomonadota</taxon>
        <taxon>Alphaproteobacteria</taxon>
        <taxon>Sphingomonadales</taxon>
        <taxon>Sphingomonadaceae</taxon>
        <taxon>Sphingomonas</taxon>
    </lineage>
</organism>
<accession>A0ABX0U5Q9</accession>
<keyword evidence="1" id="KW-1133">Transmembrane helix</keyword>
<sequence>MRDPTTERTPGMKLAFAILIGALLAIPLFTVYLLVYDRENQSATARASIAEGWGGPQTIAGPTLVIPYQAQATETVTEGGRQVVRTNTVWRELVLAPERVEIASQVQPERRQRSIYEAVVYSANTQGRARFLLPADLARFGVTADALAYDRAELRFGLSDAKGLFGPPPRVTISGVSRPLQPGKGPAESGGSGFFAWLDASPIRGAPLIADFSYAFRGNGSLTLAPRAGDTRWTVMSPWANPSFQGGFLPAQHRIGSDGFSAIYRVGNLALGRSLVDAGEAAPAAAPGNPYARTAADAPAGEYEARVTLVTPVDLYSQVNRAVKYGFLFIGFTFMAFLLFDIVAGVRVSAVEYLLVGAGLVLFFVMLLAFAEVIGFTAAYLVAGAAIVALLSAYSAAVLGSRRRAGYIAGLLVALYAVLYVLLSLEAYSLLIGSLLLFAALASVMYLTRNLDWGAQRATSDRAANRE</sequence>
<dbReference type="InterPro" id="IPR010364">
    <property type="entry name" value="Uncharacterised_IM_CreD"/>
</dbReference>
<feature type="transmembrane region" description="Helical" evidence="1">
    <location>
        <begin position="377"/>
        <end position="398"/>
    </location>
</feature>
<protein>
    <submittedName>
        <fullName evidence="2">Inner membrane protein</fullName>
    </submittedName>
</protein>
<dbReference type="EMBL" id="JAASQP010000001">
    <property type="protein sequence ID" value="NIJ24107.1"/>
    <property type="molecule type" value="Genomic_DNA"/>
</dbReference>
<keyword evidence="3" id="KW-1185">Reference proteome</keyword>
<dbReference type="Pfam" id="PF06123">
    <property type="entry name" value="CreD"/>
    <property type="match status" value="1"/>
</dbReference>
<keyword evidence="1" id="KW-0812">Transmembrane</keyword>
<dbReference type="PANTHER" id="PTHR30092">
    <property type="entry name" value="INNER MEMBRANE PROTEIN CRED"/>
    <property type="match status" value="1"/>
</dbReference>
<dbReference type="PANTHER" id="PTHR30092:SF0">
    <property type="entry name" value="INNER MEMBRANE PROTEIN CRED"/>
    <property type="match status" value="1"/>
</dbReference>
<dbReference type="Proteomes" id="UP000788153">
    <property type="component" value="Unassembled WGS sequence"/>
</dbReference>
<name>A0ABX0U5Q9_9SPHN</name>
<reference evidence="2 3" key="1">
    <citation type="submission" date="2020-03" db="EMBL/GenBank/DDBJ databases">
        <title>Genomic Encyclopedia of Type Strains, Phase IV (KMG-IV): sequencing the most valuable type-strain genomes for metagenomic binning, comparative biology and taxonomic classification.</title>
        <authorList>
            <person name="Goeker M."/>
        </authorList>
    </citation>
    <scope>NUCLEOTIDE SEQUENCE [LARGE SCALE GENOMIC DNA]</scope>
    <source>
        <strain evidence="2 3">DSM 22753</strain>
    </source>
</reference>